<accession>A0A7J3I8Q9</accession>
<evidence type="ECO:0000313" key="1">
    <source>
        <dbReference type="EMBL" id="HGN37003.1"/>
    </source>
</evidence>
<dbReference type="EMBL" id="DTAI01000163">
    <property type="protein sequence ID" value="HGN37003.1"/>
    <property type="molecule type" value="Genomic_DNA"/>
</dbReference>
<dbReference type="Gene3D" id="3.40.91.30">
    <property type="match status" value="1"/>
</dbReference>
<dbReference type="InterPro" id="IPR008508">
    <property type="entry name" value="Bax1"/>
</dbReference>
<dbReference type="Pfam" id="PF05626">
    <property type="entry name" value="DUF790"/>
    <property type="match status" value="1"/>
</dbReference>
<comment type="caution">
    <text evidence="1">The sequence shown here is derived from an EMBL/GenBank/DDBJ whole genome shotgun (WGS) entry which is preliminary data.</text>
</comment>
<sequence>MTYGRKNLRLVYRPGRVYPLYLDPERDRDLIREVLQFYLDNEGRRFGDIDWEELRIVVGDDRLYNALRKTMSYFFKPLQVEGKVDPRILRLRVFQLVNTKFGGFVPQSSRGEAIELLKREVGVDGDLDKLLWIDDLDELPLTRVANPSIEDIARVYNLETVDTVCVNSSRISIEIGRYEKLLGNIARSIGRLSKLYGLVYDMRYHGNVFRAVIEGPRSLFRRPTVYGSRLSLLLLKIIDMLYSSRVWWRVESETHLARKTINIEILSNSLKPILATGGIEYEVKQVFDSSIEESIYRVLSSLGIDIRREEEPIALGQLLYLPDFKIYRNGKVYYLEVAGFWRKEYAEKKAYKLREVSKALNNLIVVADENLKPFLEKIGVPVIYYTVVQGKPVLPYKRIIDIIDGK</sequence>
<dbReference type="AlphaFoldDB" id="A0A7J3I8Q9"/>
<organism evidence="1">
    <name type="scientific">Ignisphaera aggregans</name>
    <dbReference type="NCBI Taxonomy" id="334771"/>
    <lineage>
        <taxon>Archaea</taxon>
        <taxon>Thermoproteota</taxon>
        <taxon>Thermoprotei</taxon>
        <taxon>Desulfurococcales</taxon>
        <taxon>Desulfurococcaceae</taxon>
        <taxon>Ignisphaera</taxon>
    </lineage>
</organism>
<name>A0A7J3I8Q9_9CREN</name>
<proteinExistence type="predicted"/>
<gene>
    <name evidence="1" type="ORF">ENT87_05605</name>
</gene>
<reference evidence="1" key="1">
    <citation type="journal article" date="2020" name="mSystems">
        <title>Genome- and Community-Level Interaction Insights into Carbon Utilization and Element Cycling Functions of Hydrothermarchaeota in Hydrothermal Sediment.</title>
        <authorList>
            <person name="Zhou Z."/>
            <person name="Liu Y."/>
            <person name="Xu W."/>
            <person name="Pan J."/>
            <person name="Luo Z.H."/>
            <person name="Li M."/>
        </authorList>
    </citation>
    <scope>NUCLEOTIDE SEQUENCE [LARGE SCALE GENOMIC DNA]</scope>
    <source>
        <strain evidence="1">SpSt-618</strain>
    </source>
</reference>
<dbReference type="PANTHER" id="PTHR39640">
    <property type="entry name" value="VNG6129C"/>
    <property type="match status" value="1"/>
</dbReference>
<dbReference type="PANTHER" id="PTHR39640:SF1">
    <property type="entry name" value="DUF790 FAMILY PROTEIN"/>
    <property type="match status" value="1"/>
</dbReference>
<protein>
    <submittedName>
        <fullName evidence="1">DUF790 family protein</fullName>
    </submittedName>
</protein>